<dbReference type="Proteomes" id="UP001589838">
    <property type="component" value="Unassembled WGS sequence"/>
</dbReference>
<proteinExistence type="predicted"/>
<gene>
    <name evidence="1" type="ORF">ACFFHM_18925</name>
</gene>
<reference evidence="1 2" key="1">
    <citation type="submission" date="2024-09" db="EMBL/GenBank/DDBJ databases">
        <authorList>
            <person name="Sun Q."/>
            <person name="Mori K."/>
        </authorList>
    </citation>
    <scope>NUCLEOTIDE SEQUENCE [LARGE SCALE GENOMIC DNA]</scope>
    <source>
        <strain evidence="1 2">NCAIM B.02610</strain>
    </source>
</reference>
<comment type="caution">
    <text evidence="1">The sequence shown here is derived from an EMBL/GenBank/DDBJ whole genome shotgun (WGS) entry which is preliminary data.</text>
</comment>
<evidence type="ECO:0000313" key="1">
    <source>
        <dbReference type="EMBL" id="MFC0472496.1"/>
    </source>
</evidence>
<dbReference type="RefSeq" id="WP_335963406.1">
    <property type="nucleotide sequence ID" value="NZ_JAXBLX010000049.1"/>
</dbReference>
<sequence>MAPLYKNEVRLNKPQDVRRMLSRVINHLLTTGEMTNEKAKAINALSNTTLKSMEMGELQEKLEQLKEVVQKLEESGK</sequence>
<accession>A0ABV6KGP5</accession>
<protein>
    <submittedName>
        <fullName evidence="1">Uncharacterized protein</fullName>
    </submittedName>
</protein>
<dbReference type="EMBL" id="JBHLUX010000079">
    <property type="protein sequence ID" value="MFC0472496.1"/>
    <property type="molecule type" value="Genomic_DNA"/>
</dbReference>
<keyword evidence="2" id="KW-1185">Reference proteome</keyword>
<evidence type="ECO:0000313" key="2">
    <source>
        <dbReference type="Proteomes" id="UP001589838"/>
    </source>
</evidence>
<organism evidence="1 2">
    <name type="scientific">Halalkalibacter kiskunsagensis</name>
    <dbReference type="NCBI Taxonomy" id="1548599"/>
    <lineage>
        <taxon>Bacteria</taxon>
        <taxon>Bacillati</taxon>
        <taxon>Bacillota</taxon>
        <taxon>Bacilli</taxon>
        <taxon>Bacillales</taxon>
        <taxon>Bacillaceae</taxon>
        <taxon>Halalkalibacter</taxon>
    </lineage>
</organism>
<name>A0ABV6KGP5_9BACI</name>